<keyword evidence="1" id="KW-0472">Membrane</keyword>
<protein>
    <submittedName>
        <fullName evidence="3">Trichohyalin-like</fullName>
    </submittedName>
</protein>
<dbReference type="KEGG" id="asn:102371104"/>
<keyword evidence="1" id="KW-0812">Transmembrane</keyword>
<keyword evidence="1" id="KW-1133">Transmembrane helix</keyword>
<evidence type="ECO:0000313" key="3">
    <source>
        <dbReference type="RefSeq" id="XP_025051195.1"/>
    </source>
</evidence>
<dbReference type="Gene3D" id="1.20.58.420">
    <property type="entry name" value="AHSP"/>
    <property type="match status" value="3"/>
</dbReference>
<proteinExistence type="predicted"/>
<reference evidence="3" key="1">
    <citation type="submission" date="2025-08" db="UniProtKB">
        <authorList>
            <consortium name="RefSeq"/>
        </authorList>
    </citation>
    <scope>IDENTIFICATION</scope>
</reference>
<keyword evidence="2" id="KW-1185">Reference proteome</keyword>
<dbReference type="InParanoid" id="A0A3Q0FYK8"/>
<name>A0A3Q0FYK8_ALLSI</name>
<organism evidence="2 3">
    <name type="scientific">Alligator sinensis</name>
    <name type="common">Chinese alligator</name>
    <dbReference type="NCBI Taxonomy" id="38654"/>
    <lineage>
        <taxon>Eukaryota</taxon>
        <taxon>Metazoa</taxon>
        <taxon>Chordata</taxon>
        <taxon>Craniata</taxon>
        <taxon>Vertebrata</taxon>
        <taxon>Euteleostomi</taxon>
        <taxon>Archelosauria</taxon>
        <taxon>Archosauria</taxon>
        <taxon>Crocodylia</taxon>
        <taxon>Alligatoridae</taxon>
        <taxon>Alligatorinae</taxon>
        <taxon>Alligator</taxon>
    </lineage>
</organism>
<dbReference type="Proteomes" id="UP000189705">
    <property type="component" value="Unplaced"/>
</dbReference>
<feature type="non-terminal residue" evidence="3">
    <location>
        <position position="1"/>
    </location>
</feature>
<evidence type="ECO:0000313" key="2">
    <source>
        <dbReference type="Proteomes" id="UP000189705"/>
    </source>
</evidence>
<dbReference type="GeneID" id="102371104"/>
<gene>
    <name evidence="3" type="primary">LOC102371104</name>
</gene>
<dbReference type="AlphaFoldDB" id="A0A3Q0FYK8"/>
<feature type="transmembrane region" description="Helical" evidence="1">
    <location>
        <begin position="467"/>
        <end position="495"/>
    </location>
</feature>
<sequence>KAVLSANRKASGNAIKKMEQFFLEQAEVECLQVTPGKMQQRLKEKHQELLQGCWEELQGDDFQKKVALEELEQESARMQEASLLLYRNKYKEAVLSANRKAAGNAMKELEKFVLGQAEVECLQVTPGEMQQQLKEKHQELLQGCREELLGDDSQKQAILEELEQESARKQEASLVLYREKYKDAVSSANRVLTKGVKEEFAEFLNAQDHDTQTEEQCLQVEPNELQQRLERKYHDLLQHCQGKMMGEEPQKEDTLGKLGQKLRESSEEFLHTYRQQFRQMENSTNLKAKGRIKQQFEEFIQEQDHDTQTEEQCLQLKPSGMWKQLEEKYQDLLQHLKGRLMGEEPQKEDILRELEEELRERMNEFLLIYNQRFRQIEAKERIKKQFEEFIEEQKQDSESMFKCLKMNPNKMRQHLEKKRDSLLQSCSRELSDEKSQISATREMLETDLKNMMEDFFLLYEEHYKKKFFMMCVSIGAIASLPIGAGIGAGVAAAVIDK</sequence>
<dbReference type="RefSeq" id="XP_025051195.1">
    <property type="nucleotide sequence ID" value="XM_025195410.1"/>
</dbReference>
<accession>A0A3Q0FYK8</accession>
<evidence type="ECO:0000256" key="1">
    <source>
        <dbReference type="SAM" id="Phobius"/>
    </source>
</evidence>